<dbReference type="EMBL" id="JBGBPQ010000002">
    <property type="protein sequence ID" value="KAL1527770.1"/>
    <property type="molecule type" value="Genomic_DNA"/>
</dbReference>
<sequence length="436" mass="47412">MAHLLALCCLLAPYLVEAADQPSSPSPRKQRPAWQARLSTYSIASIARRTRRSGWNEITQGNKIVLPQSVLEHLMSRNLPYTQFQIVNPDKSKRCIRLFTGPLDFSAAEGECYLPSWVMAQLKLKEGEQCAVATACFPSAIFAKFRPHSSDFLDVTDHYSLLMRTLENFAALTAGSTVRVTDGKRIYSLDVIEVSGKAGARDDSNGRAVDLGLCELAFELLPPKDTLKSKGIASTSEEEPQLDEESSVAGVDGEPSSEPPTETPPPAAASAAPIPKFKRKKHDEQAEGEVEASPRKRREGRQQVAGSQPKFAGKARSLEGSSESDATSEKTPRGKSALAKERCLPSLLKWIALLNSMCAVNLLNGDHLNAQAREAAKLKEEQNLAAAKAAAEAAIPPWVKLARRVAELVLLLVQTIVTAVRQATSLLFTPSDVRFD</sequence>
<dbReference type="PANTHER" id="PTHR12555">
    <property type="entry name" value="UBIQUITIN FUSION DEGRADATON PROTEIN 1"/>
    <property type="match status" value="1"/>
</dbReference>
<dbReference type="Pfam" id="PF24842">
    <property type="entry name" value="UFD1_N2"/>
    <property type="match status" value="1"/>
</dbReference>
<evidence type="ECO:0000259" key="5">
    <source>
        <dbReference type="Pfam" id="PF03152"/>
    </source>
</evidence>
<dbReference type="GO" id="GO:0036503">
    <property type="term" value="P:ERAD pathway"/>
    <property type="evidence" value="ECO:0007669"/>
    <property type="project" value="TreeGrafter"/>
</dbReference>
<evidence type="ECO:0000256" key="4">
    <source>
        <dbReference type="SAM" id="SignalP"/>
    </source>
</evidence>
<feature type="compositionally biased region" description="Acidic residues" evidence="3">
    <location>
        <begin position="236"/>
        <end position="246"/>
    </location>
</feature>
<dbReference type="Pfam" id="PF03152">
    <property type="entry name" value="UFD1_N1"/>
    <property type="match status" value="1"/>
</dbReference>
<dbReference type="InterPro" id="IPR042299">
    <property type="entry name" value="Ufd1-like_Nn"/>
</dbReference>
<name>A0AB34K4V5_PRYPA</name>
<dbReference type="PANTHER" id="PTHR12555:SF13">
    <property type="entry name" value="UBIQUITIN RECOGNITION FACTOR IN ER-ASSOCIATED DEGRADATION PROTEIN 1"/>
    <property type="match status" value="1"/>
</dbReference>
<keyword evidence="2" id="KW-0833">Ubl conjugation pathway</keyword>
<feature type="domain" description="Ubiquitin fusion degradation protein UFD1 N-terminal subdomain 1" evidence="5">
    <location>
        <begin position="40"/>
        <end position="135"/>
    </location>
</feature>
<protein>
    <recommendedName>
        <fullName evidence="9">Ubiquitin fusion degradation protein 1 homolog</fullName>
    </recommendedName>
</protein>
<evidence type="ECO:0000256" key="2">
    <source>
        <dbReference type="ARBA" id="ARBA00022786"/>
    </source>
</evidence>
<dbReference type="GO" id="GO:0034098">
    <property type="term" value="C:VCP-NPL4-UFD1 AAA ATPase complex"/>
    <property type="evidence" value="ECO:0007669"/>
    <property type="project" value="TreeGrafter"/>
</dbReference>
<dbReference type="InterPro" id="IPR055417">
    <property type="entry name" value="UFD1_N1"/>
</dbReference>
<comment type="caution">
    <text evidence="7">The sequence shown here is derived from an EMBL/GenBank/DDBJ whole genome shotgun (WGS) entry which is preliminary data.</text>
</comment>
<feature type="chain" id="PRO_5044349102" description="Ubiquitin fusion degradation protein 1 homolog" evidence="4">
    <location>
        <begin position="19"/>
        <end position="436"/>
    </location>
</feature>
<evidence type="ECO:0000259" key="6">
    <source>
        <dbReference type="Pfam" id="PF24842"/>
    </source>
</evidence>
<proteinExistence type="inferred from homology"/>
<feature type="signal peptide" evidence="4">
    <location>
        <begin position="1"/>
        <end position="18"/>
    </location>
</feature>
<feature type="domain" description="Ubiquitin fusion degradation protein UFD1 N-terminal subdomain 2" evidence="6">
    <location>
        <begin position="140"/>
        <end position="197"/>
    </location>
</feature>
<dbReference type="InterPro" id="IPR055418">
    <property type="entry name" value="UFD1_N2"/>
</dbReference>
<dbReference type="GO" id="GO:0031593">
    <property type="term" value="F:polyubiquitin modification-dependent protein binding"/>
    <property type="evidence" value="ECO:0007669"/>
    <property type="project" value="TreeGrafter"/>
</dbReference>
<comment type="similarity">
    <text evidence="1">Belongs to the UFD1 family.</text>
</comment>
<dbReference type="AlphaFoldDB" id="A0AB34K4V5"/>
<accession>A0AB34K4V5</accession>
<dbReference type="Gene3D" id="3.10.330.10">
    <property type="match status" value="1"/>
</dbReference>
<gene>
    <name evidence="7" type="ORF">AB1Y20_009155</name>
</gene>
<feature type="region of interest" description="Disordered" evidence="3">
    <location>
        <begin position="231"/>
        <end position="338"/>
    </location>
</feature>
<evidence type="ECO:0008006" key="9">
    <source>
        <dbReference type="Google" id="ProtNLM"/>
    </source>
</evidence>
<keyword evidence="4" id="KW-0732">Signal</keyword>
<reference evidence="7 8" key="1">
    <citation type="journal article" date="2024" name="Science">
        <title>Giant polyketide synthase enzymes in the biosynthesis of giant marine polyether toxins.</title>
        <authorList>
            <person name="Fallon T.R."/>
            <person name="Shende V.V."/>
            <person name="Wierzbicki I.H."/>
            <person name="Pendleton A.L."/>
            <person name="Watervoot N.F."/>
            <person name="Auber R.P."/>
            <person name="Gonzalez D.J."/>
            <person name="Wisecaver J.H."/>
            <person name="Moore B.S."/>
        </authorList>
    </citation>
    <scope>NUCLEOTIDE SEQUENCE [LARGE SCALE GENOMIC DNA]</scope>
    <source>
        <strain evidence="7 8">12B1</strain>
    </source>
</reference>
<keyword evidence="8" id="KW-1185">Reference proteome</keyword>
<evidence type="ECO:0000313" key="7">
    <source>
        <dbReference type="EMBL" id="KAL1527770.1"/>
    </source>
</evidence>
<organism evidence="7 8">
    <name type="scientific">Prymnesium parvum</name>
    <name type="common">Toxic golden alga</name>
    <dbReference type="NCBI Taxonomy" id="97485"/>
    <lineage>
        <taxon>Eukaryota</taxon>
        <taxon>Haptista</taxon>
        <taxon>Haptophyta</taxon>
        <taxon>Prymnesiophyceae</taxon>
        <taxon>Prymnesiales</taxon>
        <taxon>Prymnesiaceae</taxon>
        <taxon>Prymnesium</taxon>
    </lineage>
</organism>
<feature type="compositionally biased region" description="Pro residues" evidence="3">
    <location>
        <begin position="257"/>
        <end position="267"/>
    </location>
</feature>
<dbReference type="Proteomes" id="UP001515480">
    <property type="component" value="Unassembled WGS sequence"/>
</dbReference>
<dbReference type="GO" id="GO:0006511">
    <property type="term" value="P:ubiquitin-dependent protein catabolic process"/>
    <property type="evidence" value="ECO:0007669"/>
    <property type="project" value="InterPro"/>
</dbReference>
<evidence type="ECO:0000256" key="3">
    <source>
        <dbReference type="SAM" id="MobiDB-lite"/>
    </source>
</evidence>
<dbReference type="InterPro" id="IPR004854">
    <property type="entry name" value="Ufd1-like"/>
</dbReference>
<evidence type="ECO:0000256" key="1">
    <source>
        <dbReference type="ARBA" id="ARBA00006043"/>
    </source>
</evidence>
<feature type="compositionally biased region" description="Basic and acidic residues" evidence="3">
    <location>
        <begin position="327"/>
        <end position="338"/>
    </location>
</feature>
<evidence type="ECO:0000313" key="8">
    <source>
        <dbReference type="Proteomes" id="UP001515480"/>
    </source>
</evidence>
<dbReference type="Gene3D" id="2.40.40.50">
    <property type="entry name" value="Ubiquitin fusion degradation protein UFD1, N-terminal domain"/>
    <property type="match status" value="1"/>
</dbReference>